<reference evidence="2" key="1">
    <citation type="submission" date="2022-03" db="EMBL/GenBank/DDBJ databases">
        <title>Cryobacterium sp. nov. strain ZS14-85, isolated from Antarctic soil.</title>
        <authorList>
            <person name="Li J."/>
            <person name="Niu G."/>
        </authorList>
    </citation>
    <scope>NUCLEOTIDE SEQUENCE</scope>
    <source>
        <strain evidence="2">ZS14-85</strain>
    </source>
</reference>
<dbReference type="Proteomes" id="UP001165341">
    <property type="component" value="Unassembled WGS sequence"/>
</dbReference>
<evidence type="ECO:0000313" key="2">
    <source>
        <dbReference type="EMBL" id="MCI4656802.1"/>
    </source>
</evidence>
<keyword evidence="3" id="KW-1185">Reference proteome</keyword>
<name>A0AA41QTQ0_9MICO</name>
<accession>A0AA41QTQ0</accession>
<dbReference type="RefSeq" id="WP_134535443.1">
    <property type="nucleotide sequence ID" value="NZ_JALGAR010000001.1"/>
</dbReference>
<dbReference type="AlphaFoldDB" id="A0AA41QTQ0"/>
<comment type="caution">
    <text evidence="2">The sequence shown here is derived from an EMBL/GenBank/DDBJ whole genome shotgun (WGS) entry which is preliminary data.</text>
</comment>
<gene>
    <name evidence="2" type="ORF">MQH31_03105</name>
</gene>
<sequence length="73" mass="8112">MGFAENAKDALDATGQKIGRAFEDTKDRIEDKVDEIKADAEVKRAEAGVKHAEAERDATKATNEYKENLRDDT</sequence>
<proteinExistence type="predicted"/>
<evidence type="ECO:0000256" key="1">
    <source>
        <dbReference type="SAM" id="MobiDB-lite"/>
    </source>
</evidence>
<evidence type="ECO:0000313" key="3">
    <source>
        <dbReference type="Proteomes" id="UP001165341"/>
    </source>
</evidence>
<feature type="region of interest" description="Disordered" evidence="1">
    <location>
        <begin position="44"/>
        <end position="73"/>
    </location>
</feature>
<protein>
    <submittedName>
        <fullName evidence="2">Uncharacterized protein</fullName>
    </submittedName>
</protein>
<dbReference type="EMBL" id="JALGAR010000001">
    <property type="protein sequence ID" value="MCI4656802.1"/>
    <property type="molecule type" value="Genomic_DNA"/>
</dbReference>
<organism evidence="2 3">
    <name type="scientific">Cryobacterium zhongshanensis</name>
    <dbReference type="NCBI Taxonomy" id="2928153"/>
    <lineage>
        <taxon>Bacteria</taxon>
        <taxon>Bacillati</taxon>
        <taxon>Actinomycetota</taxon>
        <taxon>Actinomycetes</taxon>
        <taxon>Micrococcales</taxon>
        <taxon>Microbacteriaceae</taxon>
        <taxon>Cryobacterium</taxon>
    </lineage>
</organism>